<dbReference type="InterPro" id="IPR043143">
    <property type="entry name" value="Mal/L-sulf/L-lact_DH-like_NADP"/>
</dbReference>
<dbReference type="AlphaFoldDB" id="A0A370U8D3"/>
<dbReference type="Proteomes" id="UP000254326">
    <property type="component" value="Unassembled WGS sequence"/>
</dbReference>
<sequence length="349" mass="37705">MLKKYSYEDLVELCKGVLIASGCNQFSTDAVAEGLCEASLRGVDSHGIRLLPHYLNSLKEGRKNGNPDFGLTYKYPSVARLNADNAVGLAAGRFAIIEAMKLADEYGVSAISVHNSSHPAAMASTALTAARKGYLVFAFTNADALVLSENGTRPFFGTNPVCFAAPRRNEEPFCLDMAVSKMPWNKVLLAKNTGDKLPDGYVADSDGLETNDPVEARSLFPAGEYKGFGLAAMVEVMCGVFAGGPIGRELKAMYNAPMDQGRDLSQMYIVMKCDASVSESLFLDRMSDLTQMVRNEPAKEGKKVMMPNDPQINNAKERDKNGVPLDEVTISLLSEAAESFGLSMPQAIK</sequence>
<dbReference type="GO" id="GO:0016491">
    <property type="term" value="F:oxidoreductase activity"/>
    <property type="evidence" value="ECO:0007669"/>
    <property type="project" value="UniProtKB-KW"/>
</dbReference>
<keyword evidence="5" id="KW-1185">Reference proteome</keyword>
<name>A0A370U8D3_9GAMM</name>
<evidence type="ECO:0000256" key="1">
    <source>
        <dbReference type="ARBA" id="ARBA00006056"/>
    </source>
</evidence>
<dbReference type="InterPro" id="IPR003767">
    <property type="entry name" value="Malate/L-lactate_DH-like"/>
</dbReference>
<dbReference type="RefSeq" id="WP_115468072.1">
    <property type="nucleotide sequence ID" value="NZ_QKRA01000004.1"/>
</dbReference>
<dbReference type="InterPro" id="IPR043144">
    <property type="entry name" value="Mal/L-sulf/L-lact_DH-like_ah"/>
</dbReference>
<dbReference type="Gene3D" id="1.10.1530.10">
    <property type="match status" value="1"/>
</dbReference>
<reference evidence="4 5" key="1">
    <citation type="submission" date="2018-06" db="EMBL/GenBank/DDBJ databases">
        <title>Marinomonas sp. YLB-05 draft genome sequence.</title>
        <authorList>
            <person name="Yu L."/>
            <person name="Tang X."/>
        </authorList>
    </citation>
    <scope>NUCLEOTIDE SEQUENCE [LARGE SCALE GENOMIC DNA]</scope>
    <source>
        <strain evidence="4 5">YLB-05</strain>
    </source>
</reference>
<feature type="region of interest" description="Disordered" evidence="3">
    <location>
        <begin position="297"/>
        <end position="320"/>
    </location>
</feature>
<dbReference type="EMBL" id="QKRA01000004">
    <property type="protein sequence ID" value="RDL44034.1"/>
    <property type="molecule type" value="Genomic_DNA"/>
</dbReference>
<organism evidence="4 5">
    <name type="scientific">Marinomonas piezotolerans</name>
    <dbReference type="NCBI Taxonomy" id="2213058"/>
    <lineage>
        <taxon>Bacteria</taxon>
        <taxon>Pseudomonadati</taxon>
        <taxon>Pseudomonadota</taxon>
        <taxon>Gammaproteobacteria</taxon>
        <taxon>Oceanospirillales</taxon>
        <taxon>Oceanospirillaceae</taxon>
        <taxon>Marinomonas</taxon>
    </lineage>
</organism>
<proteinExistence type="inferred from homology"/>
<accession>A0A370U8D3</accession>
<evidence type="ECO:0000256" key="2">
    <source>
        <dbReference type="ARBA" id="ARBA00023002"/>
    </source>
</evidence>
<evidence type="ECO:0000313" key="4">
    <source>
        <dbReference type="EMBL" id="RDL44034.1"/>
    </source>
</evidence>
<dbReference type="Gene3D" id="3.30.1370.60">
    <property type="entry name" value="Hypothetical oxidoreductase yiak, domain 2"/>
    <property type="match status" value="1"/>
</dbReference>
<dbReference type="OrthoDB" id="9769447at2"/>
<comment type="similarity">
    <text evidence="1">Belongs to the LDH2/MDH2 oxidoreductase family.</text>
</comment>
<evidence type="ECO:0000313" key="5">
    <source>
        <dbReference type="Proteomes" id="UP000254326"/>
    </source>
</evidence>
<dbReference type="PANTHER" id="PTHR11091:SF0">
    <property type="entry name" value="MALATE DEHYDROGENASE"/>
    <property type="match status" value="1"/>
</dbReference>
<dbReference type="InterPro" id="IPR036111">
    <property type="entry name" value="Mal/L-sulfo/L-lacto_DH-like_sf"/>
</dbReference>
<keyword evidence="2" id="KW-0560">Oxidoreductase</keyword>
<comment type="caution">
    <text evidence="4">The sequence shown here is derived from an EMBL/GenBank/DDBJ whole genome shotgun (WGS) entry which is preliminary data.</text>
</comment>
<evidence type="ECO:0000256" key="3">
    <source>
        <dbReference type="SAM" id="MobiDB-lite"/>
    </source>
</evidence>
<protein>
    <submittedName>
        <fullName evidence="4">Ldh family oxidoreductase</fullName>
    </submittedName>
</protein>
<dbReference type="Pfam" id="PF02615">
    <property type="entry name" value="Ldh_2"/>
    <property type="match status" value="1"/>
</dbReference>
<gene>
    <name evidence="4" type="ORF">DN730_10380</name>
</gene>
<dbReference type="SUPFAM" id="SSF89733">
    <property type="entry name" value="L-sulfolactate dehydrogenase-like"/>
    <property type="match status" value="1"/>
</dbReference>
<dbReference type="PANTHER" id="PTHR11091">
    <property type="entry name" value="OXIDOREDUCTASE-RELATED"/>
    <property type="match status" value="1"/>
</dbReference>